<feature type="region of interest" description="Disordered" evidence="1">
    <location>
        <begin position="26"/>
        <end position="133"/>
    </location>
</feature>
<feature type="compositionally biased region" description="Gly residues" evidence="1">
    <location>
        <begin position="65"/>
        <end position="75"/>
    </location>
</feature>
<protein>
    <submittedName>
        <fullName evidence="2">Uncharacterized protein</fullName>
    </submittedName>
</protein>
<accession>A0AAE1BP24</accession>
<dbReference type="EMBL" id="JAWQEG010006698">
    <property type="protein sequence ID" value="KAK3854123.1"/>
    <property type="molecule type" value="Genomic_DNA"/>
</dbReference>
<name>A0AAE1BP24_PETCI</name>
<sequence>MVWSSALPAAQSSPLLQGLSRLVGRKSGLVGSGGSAGLTDRRGKVGDGGLSERRGGFSERRGKLGAVGGVGGRGAGLSRRGLLANGPKMGEKIRGGRRSRRGGKQHSHKISLPLQSSSSSSHSHKPSPPTPKALSVQTFFNPSHIINSAPEPIQPSLNLSGVDDGSLTRRRPRPVFDEAAPREVSGLTGTPAYLHCLVHHLGNRSVSRYDVYFILKA</sequence>
<feature type="region of interest" description="Disordered" evidence="1">
    <location>
        <begin position="145"/>
        <end position="169"/>
    </location>
</feature>
<dbReference type="AlphaFoldDB" id="A0AAE1BP24"/>
<feature type="compositionally biased region" description="Basic residues" evidence="1">
    <location>
        <begin position="95"/>
        <end position="109"/>
    </location>
</feature>
<reference evidence="2" key="1">
    <citation type="submission" date="2023-10" db="EMBL/GenBank/DDBJ databases">
        <title>Genome assemblies of two species of porcelain crab, Petrolisthes cinctipes and Petrolisthes manimaculis (Anomura: Porcellanidae).</title>
        <authorList>
            <person name="Angst P."/>
        </authorList>
    </citation>
    <scope>NUCLEOTIDE SEQUENCE</scope>
    <source>
        <strain evidence="2">PB745_01</strain>
        <tissue evidence="2">Gill</tissue>
    </source>
</reference>
<feature type="compositionally biased region" description="Low complexity" evidence="1">
    <location>
        <begin position="76"/>
        <end position="86"/>
    </location>
</feature>
<feature type="compositionally biased region" description="Basic and acidic residues" evidence="1">
    <location>
        <begin position="39"/>
        <end position="62"/>
    </location>
</feature>
<evidence type="ECO:0000256" key="1">
    <source>
        <dbReference type="SAM" id="MobiDB-lite"/>
    </source>
</evidence>
<organism evidence="2 3">
    <name type="scientific">Petrolisthes cinctipes</name>
    <name type="common">Flat porcelain crab</name>
    <dbReference type="NCBI Taxonomy" id="88211"/>
    <lineage>
        <taxon>Eukaryota</taxon>
        <taxon>Metazoa</taxon>
        <taxon>Ecdysozoa</taxon>
        <taxon>Arthropoda</taxon>
        <taxon>Crustacea</taxon>
        <taxon>Multicrustacea</taxon>
        <taxon>Malacostraca</taxon>
        <taxon>Eumalacostraca</taxon>
        <taxon>Eucarida</taxon>
        <taxon>Decapoda</taxon>
        <taxon>Pleocyemata</taxon>
        <taxon>Anomura</taxon>
        <taxon>Galatheoidea</taxon>
        <taxon>Porcellanidae</taxon>
        <taxon>Petrolisthes</taxon>
    </lineage>
</organism>
<comment type="caution">
    <text evidence="2">The sequence shown here is derived from an EMBL/GenBank/DDBJ whole genome shotgun (WGS) entry which is preliminary data.</text>
</comment>
<feature type="compositionally biased region" description="Low complexity" evidence="1">
    <location>
        <begin position="110"/>
        <end position="121"/>
    </location>
</feature>
<evidence type="ECO:0000313" key="3">
    <source>
        <dbReference type="Proteomes" id="UP001286313"/>
    </source>
</evidence>
<evidence type="ECO:0000313" key="2">
    <source>
        <dbReference type="EMBL" id="KAK3854123.1"/>
    </source>
</evidence>
<keyword evidence="3" id="KW-1185">Reference proteome</keyword>
<dbReference type="Proteomes" id="UP001286313">
    <property type="component" value="Unassembled WGS sequence"/>
</dbReference>
<gene>
    <name evidence="2" type="ORF">Pcinc_039374</name>
</gene>
<proteinExistence type="predicted"/>